<dbReference type="EMBL" id="REGN01000525">
    <property type="protein sequence ID" value="RNA41293.1"/>
    <property type="molecule type" value="Genomic_DNA"/>
</dbReference>
<keyword evidence="2" id="KW-1185">Reference proteome</keyword>
<evidence type="ECO:0000313" key="1">
    <source>
        <dbReference type="EMBL" id="RNA41293.1"/>
    </source>
</evidence>
<accession>A0A3M7SZR4</accession>
<proteinExistence type="predicted"/>
<name>A0A3M7SZR4_BRAPC</name>
<dbReference type="AlphaFoldDB" id="A0A3M7SZR4"/>
<reference evidence="1 2" key="1">
    <citation type="journal article" date="2018" name="Sci. Rep.">
        <title>Genomic signatures of local adaptation to the degree of environmental predictability in rotifers.</title>
        <authorList>
            <person name="Franch-Gras L."/>
            <person name="Hahn C."/>
            <person name="Garcia-Roger E.M."/>
            <person name="Carmona M.J."/>
            <person name="Serra M."/>
            <person name="Gomez A."/>
        </authorList>
    </citation>
    <scope>NUCLEOTIDE SEQUENCE [LARGE SCALE GENOMIC DNA]</scope>
    <source>
        <strain evidence="1">HYR1</strain>
    </source>
</reference>
<gene>
    <name evidence="1" type="ORF">BpHYR1_009320</name>
</gene>
<protein>
    <submittedName>
        <fullName evidence="1">Uncharacterized protein</fullName>
    </submittedName>
</protein>
<dbReference type="Proteomes" id="UP000276133">
    <property type="component" value="Unassembled WGS sequence"/>
</dbReference>
<sequence length="81" mass="9831">MYLKQIENKNLSRFELICDLFHLILSRFKLFTQILAQNDLINCHFESIDFSYHLNIHKYGFIIKIKFDAISYTRLNLKLNF</sequence>
<organism evidence="1 2">
    <name type="scientific">Brachionus plicatilis</name>
    <name type="common">Marine rotifer</name>
    <name type="synonym">Brachionus muelleri</name>
    <dbReference type="NCBI Taxonomy" id="10195"/>
    <lineage>
        <taxon>Eukaryota</taxon>
        <taxon>Metazoa</taxon>
        <taxon>Spiralia</taxon>
        <taxon>Gnathifera</taxon>
        <taxon>Rotifera</taxon>
        <taxon>Eurotatoria</taxon>
        <taxon>Monogononta</taxon>
        <taxon>Pseudotrocha</taxon>
        <taxon>Ploima</taxon>
        <taxon>Brachionidae</taxon>
        <taxon>Brachionus</taxon>
    </lineage>
</organism>
<comment type="caution">
    <text evidence="1">The sequence shown here is derived from an EMBL/GenBank/DDBJ whole genome shotgun (WGS) entry which is preliminary data.</text>
</comment>
<evidence type="ECO:0000313" key="2">
    <source>
        <dbReference type="Proteomes" id="UP000276133"/>
    </source>
</evidence>